<accession>A0A4R3J7X0</accession>
<dbReference type="PANTHER" id="PTHR36570">
    <property type="entry name" value="DISULFIDE BOND FORMATION PROTEIN B"/>
    <property type="match status" value="1"/>
</dbReference>
<dbReference type="SUPFAM" id="SSF158442">
    <property type="entry name" value="DsbB-like"/>
    <property type="match status" value="1"/>
</dbReference>
<dbReference type="Proteomes" id="UP000295304">
    <property type="component" value="Unassembled WGS sequence"/>
</dbReference>
<dbReference type="Gene3D" id="1.20.1550.10">
    <property type="entry name" value="DsbB-like"/>
    <property type="match status" value="1"/>
</dbReference>
<evidence type="ECO:0000313" key="8">
    <source>
        <dbReference type="Proteomes" id="UP000295304"/>
    </source>
</evidence>
<dbReference type="GO" id="GO:0005886">
    <property type="term" value="C:plasma membrane"/>
    <property type="evidence" value="ECO:0007669"/>
    <property type="project" value="UniProtKB-SubCell"/>
</dbReference>
<protein>
    <submittedName>
        <fullName evidence="7">Disulfide bond formation protein DsbB</fullName>
    </submittedName>
</protein>
<comment type="subcellular location">
    <subcellularLocation>
        <location evidence="1">Cell membrane</location>
        <topology evidence="1">Multi-pass membrane protein</topology>
    </subcellularLocation>
</comment>
<keyword evidence="4 6" id="KW-1133">Transmembrane helix</keyword>
<comment type="caution">
    <text evidence="7">The sequence shown here is derived from an EMBL/GenBank/DDBJ whole genome shotgun (WGS) entry which is preliminary data.</text>
</comment>
<feature type="transmembrane region" description="Helical" evidence="6">
    <location>
        <begin position="38"/>
        <end position="57"/>
    </location>
</feature>
<dbReference type="OrthoDB" id="9808637at2"/>
<evidence type="ECO:0000256" key="1">
    <source>
        <dbReference type="ARBA" id="ARBA00004651"/>
    </source>
</evidence>
<evidence type="ECO:0000313" key="7">
    <source>
        <dbReference type="EMBL" id="TCS60590.1"/>
    </source>
</evidence>
<evidence type="ECO:0000256" key="6">
    <source>
        <dbReference type="SAM" id="Phobius"/>
    </source>
</evidence>
<dbReference type="PIRSF" id="PIRSF033913">
    <property type="entry name" value="S-S_format_DsbB"/>
    <property type="match status" value="1"/>
</dbReference>
<evidence type="ECO:0000256" key="5">
    <source>
        <dbReference type="ARBA" id="ARBA00023136"/>
    </source>
</evidence>
<feature type="transmembrane region" description="Helical" evidence="6">
    <location>
        <begin position="7"/>
        <end position="26"/>
    </location>
</feature>
<sequence>MTDKRSFPLFFAVVSAAALMAAYIAQYGFGLEPCHLCLIQRVPFAVVVVLSVAALWRPTWAWRILYAMAAAFFIGTAVAVYHVGVEQHWWQSAVGCAGGLPAHMTPQQLLASLHHKPVKPCDQVDWTLFGISMAGWNIVFSLFLGLAATSAAGRLRPYRRPIDPQ</sequence>
<proteinExistence type="predicted"/>
<keyword evidence="3 6" id="KW-0812">Transmembrane</keyword>
<dbReference type="GO" id="GO:0006457">
    <property type="term" value="P:protein folding"/>
    <property type="evidence" value="ECO:0007669"/>
    <property type="project" value="InterPro"/>
</dbReference>
<dbReference type="Pfam" id="PF02600">
    <property type="entry name" value="DsbB"/>
    <property type="match status" value="1"/>
</dbReference>
<dbReference type="RefSeq" id="WP_132939901.1">
    <property type="nucleotide sequence ID" value="NZ_CP119676.1"/>
</dbReference>
<keyword evidence="8" id="KW-1185">Reference proteome</keyword>
<dbReference type="InterPro" id="IPR003752">
    <property type="entry name" value="DiS_bond_form_DsbB/BdbC"/>
</dbReference>
<evidence type="ECO:0000256" key="2">
    <source>
        <dbReference type="ARBA" id="ARBA00022475"/>
    </source>
</evidence>
<reference evidence="7 8" key="1">
    <citation type="submission" date="2019-03" db="EMBL/GenBank/DDBJ databases">
        <title>Genomic Encyclopedia of Type Strains, Phase IV (KMG-IV): sequencing the most valuable type-strain genomes for metagenomic binning, comparative biology and taxonomic classification.</title>
        <authorList>
            <person name="Goeker M."/>
        </authorList>
    </citation>
    <scope>NUCLEOTIDE SEQUENCE [LARGE SCALE GENOMIC DNA]</scope>
    <source>
        <strain evidence="7 8">DSM 101688</strain>
    </source>
</reference>
<dbReference type="InterPro" id="IPR024199">
    <property type="entry name" value="Uncharacterised_DsbB"/>
</dbReference>
<organism evidence="7 8">
    <name type="scientific">Varunaivibrio sulfuroxidans</name>
    <dbReference type="NCBI Taxonomy" id="1773489"/>
    <lineage>
        <taxon>Bacteria</taxon>
        <taxon>Pseudomonadati</taxon>
        <taxon>Pseudomonadota</taxon>
        <taxon>Alphaproteobacteria</taxon>
        <taxon>Rhodospirillales</taxon>
        <taxon>Magnetovibrionaceae</taxon>
        <taxon>Varunaivibrio</taxon>
    </lineage>
</organism>
<dbReference type="InterPro" id="IPR050183">
    <property type="entry name" value="DsbB"/>
</dbReference>
<evidence type="ECO:0000256" key="4">
    <source>
        <dbReference type="ARBA" id="ARBA00022989"/>
    </source>
</evidence>
<name>A0A4R3J7X0_9PROT</name>
<dbReference type="InterPro" id="IPR023380">
    <property type="entry name" value="DsbB-like_sf"/>
</dbReference>
<keyword evidence="5 6" id="KW-0472">Membrane</keyword>
<evidence type="ECO:0000256" key="3">
    <source>
        <dbReference type="ARBA" id="ARBA00022692"/>
    </source>
</evidence>
<dbReference type="EMBL" id="SLZW01000010">
    <property type="protein sequence ID" value="TCS60590.1"/>
    <property type="molecule type" value="Genomic_DNA"/>
</dbReference>
<dbReference type="PANTHER" id="PTHR36570:SF3">
    <property type="entry name" value="DISULFIDE BOND FORMATION PROTEIN B"/>
    <property type="match status" value="1"/>
</dbReference>
<dbReference type="GO" id="GO:0015035">
    <property type="term" value="F:protein-disulfide reductase activity"/>
    <property type="evidence" value="ECO:0007669"/>
    <property type="project" value="InterPro"/>
</dbReference>
<gene>
    <name evidence="7" type="ORF">EDD55_11064</name>
</gene>
<feature type="transmembrane region" description="Helical" evidence="6">
    <location>
        <begin position="126"/>
        <end position="152"/>
    </location>
</feature>
<feature type="transmembrane region" description="Helical" evidence="6">
    <location>
        <begin position="64"/>
        <end position="84"/>
    </location>
</feature>
<dbReference type="AlphaFoldDB" id="A0A4R3J7X0"/>
<keyword evidence="2" id="KW-1003">Cell membrane</keyword>